<sequence length="265" mass="29517">MKKVGIIGCGWLGFRIAKILSEKFLIYTTTTTTEGSERLRAAGYHPTVVNFSDHQLPGQSSKWELIDDIDALIITIPISEKNCDASSLYNRIQNLASFIGDFKGQMFLMNSTGVYPDAEKEYSEEDLSIDNVSGERMMKNRYQQVNILRLAGLMGDGRLLSKYNVSNLDAVVNHVHYLDIAAIIMKMMELGLEGKLYNVVAPLHPTKAAVINAQKNIPYSEEGLPEGRRISSAKLISELGFVFKYPDPRYFHLTDGFEPGAGGNK</sequence>
<dbReference type="PANTHER" id="PTHR40129:SF2">
    <property type="entry name" value="KETOPANTOATE REDUCTASE N-TERMINAL DOMAIN-CONTAINING PROTEIN"/>
    <property type="match status" value="1"/>
</dbReference>
<dbReference type="Gene3D" id="3.40.50.720">
    <property type="entry name" value="NAD(P)-binding Rossmann-like Domain"/>
    <property type="match status" value="1"/>
</dbReference>
<reference evidence="1 2" key="1">
    <citation type="submission" date="2019-12" db="EMBL/GenBank/DDBJ databases">
        <title>Chitinophaga sp. strain ysch24 (GDMCC 1.1355), whole genome shotgun sequence.</title>
        <authorList>
            <person name="Zhang X."/>
        </authorList>
    </citation>
    <scope>NUCLEOTIDE SEQUENCE [LARGE SCALE GENOMIC DNA]</scope>
    <source>
        <strain evidence="2">ysch24</strain>
    </source>
</reference>
<dbReference type="PANTHER" id="PTHR40129">
    <property type="entry name" value="KETOPANTOATE REDUCTASE N-TERMINAL DOMAIN-CONTAINING PROTEIN"/>
    <property type="match status" value="1"/>
</dbReference>
<dbReference type="Proteomes" id="UP000461730">
    <property type="component" value="Unassembled WGS sequence"/>
</dbReference>
<comment type="caution">
    <text evidence="1">The sequence shown here is derived from an EMBL/GenBank/DDBJ whole genome shotgun (WGS) entry which is preliminary data.</text>
</comment>
<dbReference type="EMBL" id="WRXN01000004">
    <property type="protein sequence ID" value="MVT08766.1"/>
    <property type="molecule type" value="Genomic_DNA"/>
</dbReference>
<organism evidence="1 2">
    <name type="scientific">Chitinophaga tropicalis</name>
    <dbReference type="NCBI Taxonomy" id="2683588"/>
    <lineage>
        <taxon>Bacteria</taxon>
        <taxon>Pseudomonadati</taxon>
        <taxon>Bacteroidota</taxon>
        <taxon>Chitinophagia</taxon>
        <taxon>Chitinophagales</taxon>
        <taxon>Chitinophagaceae</taxon>
        <taxon>Chitinophaga</taxon>
    </lineage>
</organism>
<evidence type="ECO:0000313" key="2">
    <source>
        <dbReference type="Proteomes" id="UP000461730"/>
    </source>
</evidence>
<dbReference type="AlphaFoldDB" id="A0A7K1U3A2"/>
<evidence type="ECO:0000313" key="1">
    <source>
        <dbReference type="EMBL" id="MVT08766.1"/>
    </source>
</evidence>
<evidence type="ECO:0008006" key="3">
    <source>
        <dbReference type="Google" id="ProtNLM"/>
    </source>
</evidence>
<gene>
    <name evidence="1" type="ORF">GO493_10870</name>
</gene>
<protein>
    <recommendedName>
        <fullName evidence="3">Nucleoside-diphosphate-sugar epimerase</fullName>
    </recommendedName>
</protein>
<name>A0A7K1U3A2_9BACT</name>
<dbReference type="SUPFAM" id="SSF51735">
    <property type="entry name" value="NAD(P)-binding Rossmann-fold domains"/>
    <property type="match status" value="1"/>
</dbReference>
<keyword evidence="2" id="KW-1185">Reference proteome</keyword>
<accession>A0A7K1U3A2</accession>
<dbReference type="InterPro" id="IPR036291">
    <property type="entry name" value="NAD(P)-bd_dom_sf"/>
</dbReference>
<proteinExistence type="predicted"/>
<dbReference type="RefSeq" id="WP_157306192.1">
    <property type="nucleotide sequence ID" value="NZ_WRXN01000004.1"/>
</dbReference>